<dbReference type="EMBL" id="CM037158">
    <property type="protein sequence ID" value="KAH7850987.1"/>
    <property type="molecule type" value="Genomic_DNA"/>
</dbReference>
<comment type="caution">
    <text evidence="1">The sequence shown here is derived from an EMBL/GenBank/DDBJ whole genome shotgun (WGS) entry which is preliminary data.</text>
</comment>
<sequence length="127" mass="14333">MRPAPDPGTHQHPILPLQLLELRSRQSLQTYHYQPGTVHRKEDTILRAAVAIAMHLKNYGNHFESSLDRSNKTRKTDSGLWNLQGSKIEGYDFNQGVNYSELLRSMVSTGFQASNLGDAIQVVNQMV</sequence>
<keyword evidence="2" id="KW-1185">Reference proteome</keyword>
<evidence type="ECO:0000313" key="2">
    <source>
        <dbReference type="Proteomes" id="UP000828048"/>
    </source>
</evidence>
<name>A0ACB7YBU2_9ERIC</name>
<dbReference type="Proteomes" id="UP000828048">
    <property type="component" value="Chromosome 8"/>
</dbReference>
<organism evidence="1 2">
    <name type="scientific">Vaccinium darrowii</name>
    <dbReference type="NCBI Taxonomy" id="229202"/>
    <lineage>
        <taxon>Eukaryota</taxon>
        <taxon>Viridiplantae</taxon>
        <taxon>Streptophyta</taxon>
        <taxon>Embryophyta</taxon>
        <taxon>Tracheophyta</taxon>
        <taxon>Spermatophyta</taxon>
        <taxon>Magnoliopsida</taxon>
        <taxon>eudicotyledons</taxon>
        <taxon>Gunneridae</taxon>
        <taxon>Pentapetalae</taxon>
        <taxon>asterids</taxon>
        <taxon>Ericales</taxon>
        <taxon>Ericaceae</taxon>
        <taxon>Vaccinioideae</taxon>
        <taxon>Vaccinieae</taxon>
        <taxon>Vaccinium</taxon>
    </lineage>
</organism>
<reference evidence="1 2" key="1">
    <citation type="journal article" date="2021" name="Hortic Res">
        <title>High-quality reference genome and annotation aids understanding of berry development for evergreen blueberry (Vaccinium darrowii).</title>
        <authorList>
            <person name="Yu J."/>
            <person name="Hulse-Kemp A.M."/>
            <person name="Babiker E."/>
            <person name="Staton M."/>
        </authorList>
    </citation>
    <scope>NUCLEOTIDE SEQUENCE [LARGE SCALE GENOMIC DNA]</scope>
    <source>
        <strain evidence="2">cv. NJ 8807/NJ 8810</strain>
        <tissue evidence="1">Young leaf</tissue>
    </source>
</reference>
<gene>
    <name evidence="1" type="ORF">Vadar_005605</name>
</gene>
<proteinExistence type="predicted"/>
<evidence type="ECO:0000313" key="1">
    <source>
        <dbReference type="EMBL" id="KAH7850987.1"/>
    </source>
</evidence>
<accession>A0ACB7YBU2</accession>
<protein>
    <submittedName>
        <fullName evidence="1">Uncharacterized protein</fullName>
    </submittedName>
</protein>